<dbReference type="AlphaFoldDB" id="A0ABD1EZN1"/>
<feature type="compositionally biased region" description="Basic and acidic residues" evidence="1">
    <location>
        <begin position="113"/>
        <end position="125"/>
    </location>
</feature>
<comment type="caution">
    <text evidence="2">The sequence shown here is derived from an EMBL/GenBank/DDBJ whole genome shotgun (WGS) entry which is preliminary data.</text>
</comment>
<organism evidence="2 3">
    <name type="scientific">Hypothenemus hampei</name>
    <name type="common">Coffee berry borer</name>
    <dbReference type="NCBI Taxonomy" id="57062"/>
    <lineage>
        <taxon>Eukaryota</taxon>
        <taxon>Metazoa</taxon>
        <taxon>Ecdysozoa</taxon>
        <taxon>Arthropoda</taxon>
        <taxon>Hexapoda</taxon>
        <taxon>Insecta</taxon>
        <taxon>Pterygota</taxon>
        <taxon>Neoptera</taxon>
        <taxon>Endopterygota</taxon>
        <taxon>Coleoptera</taxon>
        <taxon>Polyphaga</taxon>
        <taxon>Cucujiformia</taxon>
        <taxon>Curculionidae</taxon>
        <taxon>Scolytinae</taxon>
        <taxon>Hypothenemus</taxon>
    </lineage>
</organism>
<evidence type="ECO:0000313" key="3">
    <source>
        <dbReference type="Proteomes" id="UP001566132"/>
    </source>
</evidence>
<sequence>MASALEELNNIEKLTDEETYQIWKLQISTCLKASGLFEIVSGIVKSEALTNEEDKTNWIKKDTEAQKLITMSIDKKILRHITECKTSKDMYKKIESLFEKNEETLGKLIAEGKPSREEQKTDATEQRSGQQKIHYENKCFLDSNKSTEASDGHNFEEIPPRQAGRSRKVSVCTYVLTPMTPREFMQQHCSPKK</sequence>
<name>A0ABD1EZN1_HYPHA</name>
<keyword evidence="3" id="KW-1185">Reference proteome</keyword>
<dbReference type="EMBL" id="JBDJPC010000004">
    <property type="protein sequence ID" value="KAL1506481.1"/>
    <property type="molecule type" value="Genomic_DNA"/>
</dbReference>
<evidence type="ECO:0000256" key="1">
    <source>
        <dbReference type="SAM" id="MobiDB-lite"/>
    </source>
</evidence>
<evidence type="ECO:0000313" key="2">
    <source>
        <dbReference type="EMBL" id="KAL1506481.1"/>
    </source>
</evidence>
<feature type="region of interest" description="Disordered" evidence="1">
    <location>
        <begin position="109"/>
        <end position="168"/>
    </location>
</feature>
<feature type="compositionally biased region" description="Basic and acidic residues" evidence="1">
    <location>
        <begin position="148"/>
        <end position="159"/>
    </location>
</feature>
<reference evidence="2 3" key="1">
    <citation type="submission" date="2024-05" db="EMBL/GenBank/DDBJ databases">
        <title>Genetic variation in Jamaican populations of the coffee berry borer (Hypothenemus hampei).</title>
        <authorList>
            <person name="Errbii M."/>
            <person name="Myrie A."/>
        </authorList>
    </citation>
    <scope>NUCLEOTIDE SEQUENCE [LARGE SCALE GENOMIC DNA]</scope>
    <source>
        <strain evidence="2">JA-Hopewell-2020-01-JO</strain>
        <tissue evidence="2">Whole body</tissue>
    </source>
</reference>
<accession>A0ABD1EZN1</accession>
<protein>
    <submittedName>
        <fullName evidence="2">Uncharacterized protein</fullName>
    </submittedName>
</protein>
<gene>
    <name evidence="2" type="ORF">ABEB36_005841</name>
</gene>
<dbReference type="Proteomes" id="UP001566132">
    <property type="component" value="Unassembled WGS sequence"/>
</dbReference>
<proteinExistence type="predicted"/>
<dbReference type="Pfam" id="PF14223">
    <property type="entry name" value="Retrotran_gag_2"/>
    <property type="match status" value="1"/>
</dbReference>